<evidence type="ECO:0000259" key="5">
    <source>
        <dbReference type="PROSITE" id="PS50886"/>
    </source>
</evidence>
<evidence type="ECO:0000256" key="1">
    <source>
        <dbReference type="ARBA" id="ARBA00022555"/>
    </source>
</evidence>
<dbReference type="Pfam" id="PF21972">
    <property type="entry name" value="Arc1p_N_like"/>
    <property type="match status" value="1"/>
</dbReference>
<evidence type="ECO:0000256" key="3">
    <source>
        <dbReference type="PROSITE-ProRule" id="PRU00209"/>
    </source>
</evidence>
<feature type="compositionally biased region" description="Basic and acidic residues" evidence="4">
    <location>
        <begin position="213"/>
        <end position="232"/>
    </location>
</feature>
<accession>A0A077ZQ01</accession>
<dbReference type="EMBL" id="CCKQ01000921">
    <property type="protein sequence ID" value="CDW72012.1"/>
    <property type="molecule type" value="Genomic_DNA"/>
</dbReference>
<feature type="compositionally biased region" description="Polar residues" evidence="4">
    <location>
        <begin position="191"/>
        <end position="200"/>
    </location>
</feature>
<reference evidence="6 7" key="1">
    <citation type="submission" date="2014-06" db="EMBL/GenBank/DDBJ databases">
        <authorList>
            <person name="Swart Estienne"/>
        </authorList>
    </citation>
    <scope>NUCLEOTIDE SEQUENCE [LARGE SCALE GENOMIC DNA]</scope>
    <source>
        <strain evidence="6 7">130c</strain>
    </source>
</reference>
<evidence type="ECO:0000256" key="4">
    <source>
        <dbReference type="SAM" id="MobiDB-lite"/>
    </source>
</evidence>
<keyword evidence="2 3" id="KW-0694">RNA-binding</keyword>
<dbReference type="Gene3D" id="2.40.50.140">
    <property type="entry name" value="Nucleic acid-binding proteins"/>
    <property type="match status" value="1"/>
</dbReference>
<dbReference type="PANTHER" id="PTHR11586">
    <property type="entry name" value="TRNA-AMINOACYLATION COFACTOR ARC1 FAMILY MEMBER"/>
    <property type="match status" value="1"/>
</dbReference>
<evidence type="ECO:0000313" key="7">
    <source>
        <dbReference type="Proteomes" id="UP000039865"/>
    </source>
</evidence>
<dbReference type="InterPro" id="IPR053836">
    <property type="entry name" value="Arc1-like_N"/>
</dbReference>
<proteinExistence type="predicted"/>
<dbReference type="Proteomes" id="UP000039865">
    <property type="component" value="Unassembled WGS sequence"/>
</dbReference>
<keyword evidence="6" id="KW-0030">Aminoacyl-tRNA synthetase</keyword>
<sequence>MELFISQNIQESKLSLTVQLFANYLRATSRKMVNLTPLTKITQQSLQLAHLPLLIKSTSDAQGQEQPVHTANPSSIMLEIARSVYLEEVLFGKPDSLTRLEILSFIELSIRLSPSDLATMINDHLSMKMFLVGHSITTADIVALAHLLHHFNELADHEKFALPHVFRWIDHVQHLPGLLEQVQQHNLFVSFPDESNSQPPSKSQLKKLAKAQASKEKKVGGESKAPAEKKAEVQSQTTNASQSTEATNNEEKKEAPKQEKKPKQQQQTKKQPAKKAAEEAIPEISQMDFRVGKIVKVWVNPNSEKLYNEEVDIGNGEIRSIASGLQKLVPIQDMTDAMCIVLCNLKPRNLAGHVSHGMVLCAETPDRNTAELLQPPAGAQPGDLVTFEGYERRPPDALNPKKNPWDVVAEKIKIDENGVALFESIPWTVTGKGVVTSKVIKNGVIH</sequence>
<dbReference type="InterPro" id="IPR012340">
    <property type="entry name" value="NA-bd_OB-fold"/>
</dbReference>
<dbReference type="OMA" id="LMRWFDH"/>
<dbReference type="CDD" id="cd10289">
    <property type="entry name" value="GST_C_AaRS_like"/>
    <property type="match status" value="1"/>
</dbReference>
<dbReference type="SUPFAM" id="SSF50249">
    <property type="entry name" value="Nucleic acid-binding proteins"/>
    <property type="match status" value="1"/>
</dbReference>
<dbReference type="PROSITE" id="PS50886">
    <property type="entry name" value="TRBD"/>
    <property type="match status" value="1"/>
</dbReference>
<protein>
    <submittedName>
        <fullName evidence="6">Aminoacyl-trna synthetase cofactor</fullName>
    </submittedName>
</protein>
<dbReference type="GO" id="GO:0032991">
    <property type="term" value="C:protein-containing complex"/>
    <property type="evidence" value="ECO:0007669"/>
    <property type="project" value="UniProtKB-ARBA"/>
</dbReference>
<feature type="compositionally biased region" description="Polar residues" evidence="4">
    <location>
        <begin position="233"/>
        <end position="247"/>
    </location>
</feature>
<dbReference type="InterPro" id="IPR036282">
    <property type="entry name" value="Glutathione-S-Trfase_C_sf"/>
</dbReference>
<dbReference type="Gene3D" id="1.20.1050.10">
    <property type="match status" value="1"/>
</dbReference>
<dbReference type="Pfam" id="PF01588">
    <property type="entry name" value="tRNA_bind"/>
    <property type="match status" value="1"/>
</dbReference>
<organism evidence="6 7">
    <name type="scientific">Stylonychia lemnae</name>
    <name type="common">Ciliate</name>
    <dbReference type="NCBI Taxonomy" id="5949"/>
    <lineage>
        <taxon>Eukaryota</taxon>
        <taxon>Sar</taxon>
        <taxon>Alveolata</taxon>
        <taxon>Ciliophora</taxon>
        <taxon>Intramacronucleata</taxon>
        <taxon>Spirotrichea</taxon>
        <taxon>Stichotrichia</taxon>
        <taxon>Sporadotrichida</taxon>
        <taxon>Oxytrichidae</taxon>
        <taxon>Stylonychinae</taxon>
        <taxon>Stylonychia</taxon>
    </lineage>
</organism>
<feature type="domain" description="TRNA-binding" evidence="5">
    <location>
        <begin position="283"/>
        <end position="386"/>
    </location>
</feature>
<dbReference type="PANTHER" id="PTHR11586:SF33">
    <property type="entry name" value="AMINOACYL TRNA SYNTHASE COMPLEX-INTERACTING MULTIFUNCTIONAL PROTEIN 1"/>
    <property type="match status" value="1"/>
</dbReference>
<dbReference type="CDD" id="cd02799">
    <property type="entry name" value="tRNA_bind_EMAP-II_like"/>
    <property type="match status" value="1"/>
</dbReference>
<keyword evidence="1 3" id="KW-0820">tRNA-binding</keyword>
<dbReference type="InParanoid" id="A0A077ZQ01"/>
<keyword evidence="6" id="KW-0436">Ligase</keyword>
<dbReference type="GO" id="GO:0004812">
    <property type="term" value="F:aminoacyl-tRNA ligase activity"/>
    <property type="evidence" value="ECO:0007669"/>
    <property type="project" value="UniProtKB-KW"/>
</dbReference>
<dbReference type="SUPFAM" id="SSF47616">
    <property type="entry name" value="GST C-terminal domain-like"/>
    <property type="match status" value="1"/>
</dbReference>
<dbReference type="OrthoDB" id="19141at2759"/>
<name>A0A077ZQ01_STYLE</name>
<feature type="compositionally biased region" description="Basic and acidic residues" evidence="4">
    <location>
        <begin position="249"/>
        <end position="262"/>
    </location>
</feature>
<keyword evidence="7" id="KW-1185">Reference proteome</keyword>
<evidence type="ECO:0000256" key="2">
    <source>
        <dbReference type="ARBA" id="ARBA00022884"/>
    </source>
</evidence>
<gene>
    <name evidence="6" type="primary">Contig3477.g3716</name>
    <name evidence="6" type="ORF">STYLEM_964</name>
</gene>
<feature type="region of interest" description="Disordered" evidence="4">
    <location>
        <begin position="191"/>
        <end position="281"/>
    </location>
</feature>
<evidence type="ECO:0000313" key="6">
    <source>
        <dbReference type="EMBL" id="CDW72012.1"/>
    </source>
</evidence>
<dbReference type="AlphaFoldDB" id="A0A077ZQ01"/>
<dbReference type="GO" id="GO:0000049">
    <property type="term" value="F:tRNA binding"/>
    <property type="evidence" value="ECO:0007669"/>
    <property type="project" value="UniProtKB-UniRule"/>
</dbReference>
<dbReference type="InterPro" id="IPR002547">
    <property type="entry name" value="tRNA-bd_dom"/>
</dbReference>
<dbReference type="InterPro" id="IPR051270">
    <property type="entry name" value="Tyrosine-tRNA_ligase_regulator"/>
</dbReference>